<dbReference type="EMBL" id="NRSJ01000008">
    <property type="protein sequence ID" value="MBK1704267.1"/>
    <property type="molecule type" value="Genomic_DNA"/>
</dbReference>
<organism evidence="2 3">
    <name type="scientific">Halochromatium glycolicum</name>
    <dbReference type="NCBI Taxonomy" id="85075"/>
    <lineage>
        <taxon>Bacteria</taxon>
        <taxon>Pseudomonadati</taxon>
        <taxon>Pseudomonadota</taxon>
        <taxon>Gammaproteobacteria</taxon>
        <taxon>Chromatiales</taxon>
        <taxon>Chromatiaceae</taxon>
        <taxon>Halochromatium</taxon>
    </lineage>
</organism>
<reference evidence="2" key="1">
    <citation type="submission" date="2017-08" db="EMBL/GenBank/DDBJ databases">
        <authorList>
            <person name="Imhoff J.F."/>
            <person name="Rahn T."/>
            <person name="Kuenzel S."/>
            <person name="Neulinger S.C."/>
        </authorList>
    </citation>
    <scope>NUCLEOTIDE SEQUENCE</scope>
    <source>
        <strain evidence="2">DSM 11080</strain>
    </source>
</reference>
<reference evidence="2" key="2">
    <citation type="journal article" date="2020" name="Microorganisms">
        <title>Osmotic Adaptation and Compatible Solute Biosynthesis of Phototrophic Bacteria as Revealed from Genome Analyses.</title>
        <authorList>
            <person name="Imhoff J.F."/>
            <person name="Rahn T."/>
            <person name="Kunzel S."/>
            <person name="Keller A."/>
            <person name="Neulinger S.C."/>
        </authorList>
    </citation>
    <scope>NUCLEOTIDE SEQUENCE</scope>
    <source>
        <strain evidence="2">DSM 11080</strain>
    </source>
</reference>
<sequence>MSSHFDPDRIGMREFVRQLRPHIKIGDNGDFVIDENGVRAVGMPDSREINRLGLSDNEIDALWDFEDACRLDFPVTIEEVHDWASRVLGVNHPELMDAALILNQDEPKASVLWFKMPETILDLCRTRKANGPSDATQMPTQEEGTSETAVASALEIPIVEPGKPGRRVTKAEAAAFAIQIYQGQPKENKNMAEACRQAVKEHFPGHHDPKRKADSIAGTIRNQRNKAKP</sequence>
<feature type="region of interest" description="Disordered" evidence="1">
    <location>
        <begin position="201"/>
        <end position="229"/>
    </location>
</feature>
<dbReference type="AlphaFoldDB" id="A0AAJ0U2Z0"/>
<name>A0AAJ0U2Z0_9GAMM</name>
<evidence type="ECO:0000313" key="3">
    <source>
        <dbReference type="Proteomes" id="UP001296776"/>
    </source>
</evidence>
<gene>
    <name evidence="2" type="ORF">CKO40_06820</name>
</gene>
<protein>
    <submittedName>
        <fullName evidence="2">Uncharacterized protein</fullName>
    </submittedName>
</protein>
<feature type="compositionally biased region" description="Basic and acidic residues" evidence="1">
    <location>
        <begin position="201"/>
        <end position="214"/>
    </location>
</feature>
<evidence type="ECO:0000313" key="2">
    <source>
        <dbReference type="EMBL" id="MBK1704267.1"/>
    </source>
</evidence>
<dbReference type="Proteomes" id="UP001296776">
    <property type="component" value="Unassembled WGS sequence"/>
</dbReference>
<comment type="caution">
    <text evidence="2">The sequence shown here is derived from an EMBL/GenBank/DDBJ whole genome shotgun (WGS) entry which is preliminary data.</text>
</comment>
<accession>A0AAJ0U2Z0</accession>
<proteinExistence type="predicted"/>
<keyword evidence="3" id="KW-1185">Reference proteome</keyword>
<evidence type="ECO:0000256" key="1">
    <source>
        <dbReference type="SAM" id="MobiDB-lite"/>
    </source>
</evidence>
<dbReference type="RefSeq" id="WP_200345445.1">
    <property type="nucleotide sequence ID" value="NZ_NRSJ01000008.1"/>
</dbReference>